<keyword evidence="3" id="KW-1133">Transmembrane helix</keyword>
<sequence>MKRAHFWVCTLSVVSLLVIIASLIICAVLFHDVNTLYYEILDGMDEFKTITNDAWLEMMKYHAVKNKRYADSTSKLTLSELFRTKRIQRQAYDNHIMRSQCACSSQPNTCPPGPQGPPGIPGTPGIDGEPGLPGKPGINGTAFLHNLGLDEYRTCIECPAGPEGPPGEPGPMGEEGPPGMPGKPGSDGNPTMAGERGPIGEQGLPGTPGVDAAYCPCPQRTSYVYVESAEPSSKPHNFKETEVYTPGEAQLLPSDEYFHALLQPDHTYVRYKKSQRNRHLLNKVTRKKTVSNRKSKKTS</sequence>
<feature type="transmembrane region" description="Helical" evidence="3">
    <location>
        <begin position="7"/>
        <end position="30"/>
    </location>
</feature>
<dbReference type="PANTHER" id="PTHR24637:SF236">
    <property type="entry name" value="NEMATODE CUTICLE COLLAGEN N-TERMINAL DOMAIN-CONTAINING PROTEIN"/>
    <property type="match status" value="1"/>
</dbReference>
<keyword evidence="3" id="KW-0472">Membrane</keyword>
<evidence type="ECO:0000313" key="6">
    <source>
        <dbReference type="WBParaSite" id="maker-PairedContig_6037-snap-gene-2.15-mRNA-1"/>
    </source>
</evidence>
<evidence type="ECO:0000256" key="2">
    <source>
        <dbReference type="SAM" id="MobiDB-lite"/>
    </source>
</evidence>
<feature type="domain" description="Nematode cuticle collagen N-terminal" evidence="4">
    <location>
        <begin position="8"/>
        <end position="58"/>
    </location>
</feature>
<dbReference type="PANTHER" id="PTHR24637">
    <property type="entry name" value="COLLAGEN"/>
    <property type="match status" value="1"/>
</dbReference>
<name>A0A1I8ETZ3_WUCBA</name>
<organism evidence="5">
    <name type="scientific">Wuchereria bancrofti</name>
    <dbReference type="NCBI Taxonomy" id="6293"/>
    <lineage>
        <taxon>Eukaryota</taxon>
        <taxon>Metazoa</taxon>
        <taxon>Ecdysozoa</taxon>
        <taxon>Nematoda</taxon>
        <taxon>Chromadorea</taxon>
        <taxon>Rhabditida</taxon>
        <taxon>Spirurina</taxon>
        <taxon>Spiruromorpha</taxon>
        <taxon>Filarioidea</taxon>
        <taxon>Onchocercidae</taxon>
        <taxon>Wuchereria</taxon>
    </lineage>
</organism>
<dbReference type="Pfam" id="PF01391">
    <property type="entry name" value="Collagen"/>
    <property type="match status" value="1"/>
</dbReference>
<dbReference type="AlphaFoldDB" id="A0A1I8ETZ3"/>
<accession>A0A1I8ETZ3</accession>
<feature type="region of interest" description="Disordered" evidence="2">
    <location>
        <begin position="106"/>
        <end position="139"/>
    </location>
</feature>
<evidence type="ECO:0000256" key="1">
    <source>
        <dbReference type="ARBA" id="ARBA00022737"/>
    </source>
</evidence>
<keyword evidence="1" id="KW-0677">Repeat</keyword>
<dbReference type="InterPro" id="IPR008160">
    <property type="entry name" value="Collagen"/>
</dbReference>
<dbReference type="GO" id="GO:0042302">
    <property type="term" value="F:structural constituent of cuticle"/>
    <property type="evidence" value="ECO:0007669"/>
    <property type="project" value="InterPro"/>
</dbReference>
<feature type="compositionally biased region" description="Pro residues" evidence="2">
    <location>
        <begin position="109"/>
        <end position="121"/>
    </location>
</feature>
<dbReference type="SMART" id="SM01088">
    <property type="entry name" value="Col_cuticle_N"/>
    <property type="match status" value="1"/>
</dbReference>
<reference evidence="5 6" key="1">
    <citation type="submission" date="2016-11" db="UniProtKB">
        <authorList>
            <consortium name="WormBaseParasite"/>
        </authorList>
    </citation>
    <scope>IDENTIFICATION</scope>
    <source>
        <strain evidence="5 6">pt0022</strain>
    </source>
</reference>
<evidence type="ECO:0000259" key="4">
    <source>
        <dbReference type="SMART" id="SM01088"/>
    </source>
</evidence>
<dbReference type="Pfam" id="PF01484">
    <property type="entry name" value="Col_cuticle_N"/>
    <property type="match status" value="1"/>
</dbReference>
<feature type="region of interest" description="Disordered" evidence="2">
    <location>
        <begin position="270"/>
        <end position="299"/>
    </location>
</feature>
<proteinExistence type="predicted"/>
<dbReference type="WBParaSite" id="maker-PairedContig_4939-snap-gene-0.6-mRNA-1">
    <property type="protein sequence ID" value="maker-PairedContig_4939-snap-gene-0.6-mRNA-1"/>
    <property type="gene ID" value="maker-PairedContig_4939-snap-gene-0.6"/>
</dbReference>
<keyword evidence="3" id="KW-0812">Transmembrane</keyword>
<dbReference type="STRING" id="6293.A0A1I8ETZ3"/>
<dbReference type="InterPro" id="IPR002486">
    <property type="entry name" value="Col_cuticle_N"/>
</dbReference>
<dbReference type="WBParaSite" id="maker-PairedContig_6037-snap-gene-2.15-mRNA-1">
    <property type="protein sequence ID" value="maker-PairedContig_6037-snap-gene-2.15-mRNA-1"/>
    <property type="gene ID" value="maker-PairedContig_6037-snap-gene-2.15"/>
</dbReference>
<evidence type="ECO:0000313" key="5">
    <source>
        <dbReference type="WBParaSite" id="maker-PairedContig_4939-snap-gene-0.6-mRNA-1"/>
    </source>
</evidence>
<feature type="region of interest" description="Disordered" evidence="2">
    <location>
        <begin position="158"/>
        <end position="207"/>
    </location>
</feature>
<dbReference type="Gene3D" id="1.20.5.320">
    <property type="entry name" value="6-Phosphogluconate Dehydrogenase, domain 3"/>
    <property type="match status" value="2"/>
</dbReference>
<protein>
    <submittedName>
        <fullName evidence="5 6">Col_cuticle_N domain-containing protein</fullName>
    </submittedName>
</protein>
<evidence type="ECO:0000256" key="3">
    <source>
        <dbReference type="SAM" id="Phobius"/>
    </source>
</evidence>